<dbReference type="AlphaFoldDB" id="A0A0K0G559"/>
<dbReference type="WBParaSite" id="SVE_1987300.1">
    <property type="protein sequence ID" value="SVE_1987300.1"/>
    <property type="gene ID" value="SVE_1987300"/>
</dbReference>
<proteinExistence type="predicted"/>
<accession>A0A0K0G559</accession>
<protein>
    <submittedName>
        <fullName evidence="2">Fam-e protein</fullName>
    </submittedName>
</protein>
<organism evidence="1 2">
    <name type="scientific">Strongyloides venezuelensis</name>
    <name type="common">Threadworm</name>
    <dbReference type="NCBI Taxonomy" id="75913"/>
    <lineage>
        <taxon>Eukaryota</taxon>
        <taxon>Metazoa</taxon>
        <taxon>Ecdysozoa</taxon>
        <taxon>Nematoda</taxon>
        <taxon>Chromadorea</taxon>
        <taxon>Rhabditida</taxon>
        <taxon>Tylenchina</taxon>
        <taxon>Panagrolaimomorpha</taxon>
        <taxon>Strongyloidoidea</taxon>
        <taxon>Strongyloididae</taxon>
        <taxon>Strongyloides</taxon>
    </lineage>
</organism>
<evidence type="ECO:0000313" key="1">
    <source>
        <dbReference type="Proteomes" id="UP000035680"/>
    </source>
</evidence>
<dbReference type="Proteomes" id="UP000035680">
    <property type="component" value="Unassembled WGS sequence"/>
</dbReference>
<name>A0A0K0G559_STRVS</name>
<reference evidence="1" key="1">
    <citation type="submission" date="2014-07" db="EMBL/GenBank/DDBJ databases">
        <authorList>
            <person name="Martin A.A"/>
            <person name="De Silva N."/>
        </authorList>
    </citation>
    <scope>NUCLEOTIDE SEQUENCE</scope>
</reference>
<evidence type="ECO:0000313" key="2">
    <source>
        <dbReference type="WBParaSite" id="SVE_1987300.1"/>
    </source>
</evidence>
<sequence length="227" mass="26709">MLSMICSLFFKQFPSYWFTCEIILIDHKLSLKRDILIAKKYNSGLLLLIKREIHIENIACEVNSCKKDAQKSYNRLAKDKTTLLCDLHCCDTGLLRSCIRKCDNVYENVSQSQQQYIYIGFIKSKEFEPHSKKDVNNTTGTVEMGNYDDEIFRKLAYRHNYNIFNCLKYKERKIYEIHNNNQETNDMVVRKHKTVFVLAPENDCHKSDTLEVNIASGKPNLFLEQRQ</sequence>
<keyword evidence="1" id="KW-1185">Reference proteome</keyword>
<reference evidence="2" key="2">
    <citation type="submission" date="2015-08" db="UniProtKB">
        <authorList>
            <consortium name="WormBaseParasite"/>
        </authorList>
    </citation>
    <scope>IDENTIFICATION</scope>
</reference>